<keyword evidence="5" id="KW-1185">Reference proteome</keyword>
<proteinExistence type="inferred from homology"/>
<evidence type="ECO:0000259" key="3">
    <source>
        <dbReference type="PROSITE" id="PS50915"/>
    </source>
</evidence>
<comment type="similarity">
    <text evidence="1">Belongs to the beta/gamma-crystallin family.</text>
</comment>
<dbReference type="SUPFAM" id="SSF49695">
    <property type="entry name" value="gamma-Crystallin-like"/>
    <property type="match status" value="1"/>
</dbReference>
<dbReference type="PROSITE" id="PS50915">
    <property type="entry name" value="CRYSTALLIN_BETA_GAMMA"/>
    <property type="match status" value="1"/>
</dbReference>
<dbReference type="Gene3D" id="2.60.20.10">
    <property type="entry name" value="Crystallins"/>
    <property type="match status" value="1"/>
</dbReference>
<dbReference type="OrthoDB" id="8688215at2759"/>
<dbReference type="InterPro" id="IPR011024">
    <property type="entry name" value="G_crystallin-like"/>
</dbReference>
<evidence type="ECO:0000256" key="2">
    <source>
        <dbReference type="ARBA" id="ARBA00022737"/>
    </source>
</evidence>
<dbReference type="Proteomes" id="UP000507470">
    <property type="component" value="Unassembled WGS sequence"/>
</dbReference>
<protein>
    <submittedName>
        <fullName evidence="4">CRYG</fullName>
    </submittedName>
</protein>
<dbReference type="SUPFAM" id="SSF56973">
    <property type="entry name" value="Aerolisin/ETX pore-forming domain"/>
    <property type="match status" value="1"/>
</dbReference>
<name>A0A6J8E2I9_MYTCO</name>
<keyword evidence="2" id="KW-0677">Repeat</keyword>
<sequence length="308" mass="35290">MFNCRWVLYQKVNYGGHICVVIEGDKINLKNVRAKDKGMIVYDYFDETVSSLKPLNGDFTEEPKITVYAGDFNSRSIEFTEDIRDLKWYNMNDQISYVEVHNGAWIGFEAVNFRSFQTLFLPGKHVLSSTEGKFRNDTLSSLRAVQIIEPLQPVVVDKIDFHLDRKDVSENPINVFSWRQKNNTSTTQKLSITKEKSVTTENTYEFRWNQGTKMAVTYSEKLSVPSIPATSPGYDVTLTLGLETWYDIGSTKGNKTAKSETWKVHYPSEILPKTELKLTSTLTEAHMNVPFTAYFHQGEDTWEETALG</sequence>
<accession>A0A6J8E2I9</accession>
<evidence type="ECO:0000256" key="1">
    <source>
        <dbReference type="ARBA" id="ARBA00009646"/>
    </source>
</evidence>
<gene>
    <name evidence="4" type="ORF">MCOR_47427</name>
</gene>
<feature type="domain" description="Beta/gamma crystallin 'Greek key'" evidence="3">
    <location>
        <begin position="103"/>
        <end position="146"/>
    </location>
</feature>
<evidence type="ECO:0000313" key="4">
    <source>
        <dbReference type="EMBL" id="CAC5414670.1"/>
    </source>
</evidence>
<dbReference type="InterPro" id="IPR001064">
    <property type="entry name" value="Beta/gamma_crystallin"/>
</dbReference>
<dbReference type="SMART" id="SM00247">
    <property type="entry name" value="XTALbg"/>
    <property type="match status" value="1"/>
</dbReference>
<dbReference type="Pfam" id="PF00030">
    <property type="entry name" value="Crystall"/>
    <property type="match status" value="1"/>
</dbReference>
<reference evidence="4 5" key="1">
    <citation type="submission" date="2020-06" db="EMBL/GenBank/DDBJ databases">
        <authorList>
            <person name="Li R."/>
            <person name="Bekaert M."/>
        </authorList>
    </citation>
    <scope>NUCLEOTIDE SEQUENCE [LARGE SCALE GENOMIC DNA]</scope>
    <source>
        <strain evidence="5">wild</strain>
    </source>
</reference>
<organism evidence="4 5">
    <name type="scientific">Mytilus coruscus</name>
    <name type="common">Sea mussel</name>
    <dbReference type="NCBI Taxonomy" id="42192"/>
    <lineage>
        <taxon>Eukaryota</taxon>
        <taxon>Metazoa</taxon>
        <taxon>Spiralia</taxon>
        <taxon>Lophotrochozoa</taxon>
        <taxon>Mollusca</taxon>
        <taxon>Bivalvia</taxon>
        <taxon>Autobranchia</taxon>
        <taxon>Pteriomorphia</taxon>
        <taxon>Mytilida</taxon>
        <taxon>Mytiloidea</taxon>
        <taxon>Mytilidae</taxon>
        <taxon>Mytilinae</taxon>
        <taxon>Mytilus</taxon>
    </lineage>
</organism>
<dbReference type="AlphaFoldDB" id="A0A6J8E2I9"/>
<dbReference type="Gene3D" id="2.170.15.10">
    <property type="entry name" value="Proaerolysin, chain A, domain 3"/>
    <property type="match status" value="1"/>
</dbReference>
<dbReference type="EMBL" id="CACVKT020008352">
    <property type="protein sequence ID" value="CAC5414670.1"/>
    <property type="molecule type" value="Genomic_DNA"/>
</dbReference>
<evidence type="ECO:0000313" key="5">
    <source>
        <dbReference type="Proteomes" id="UP000507470"/>
    </source>
</evidence>